<evidence type="ECO:0000256" key="2">
    <source>
        <dbReference type="SAM" id="MobiDB-lite"/>
    </source>
</evidence>
<feature type="region of interest" description="Disordered" evidence="2">
    <location>
        <begin position="1"/>
        <end position="31"/>
    </location>
</feature>
<keyword evidence="4" id="KW-1185">Reference proteome</keyword>
<dbReference type="InterPro" id="IPR046347">
    <property type="entry name" value="bZIP_sf"/>
</dbReference>
<dbReference type="RefSeq" id="XP_018070166.1">
    <property type="nucleotide sequence ID" value="XM_018219953.1"/>
</dbReference>
<dbReference type="KEGG" id="psco:LY89DRAFT_734961"/>
<dbReference type="GeneID" id="28829679"/>
<dbReference type="EMBL" id="KQ947417">
    <property type="protein sequence ID" value="KUJ15811.1"/>
    <property type="molecule type" value="Genomic_DNA"/>
</dbReference>
<reference evidence="3 4" key="1">
    <citation type="submission" date="2015-10" db="EMBL/GenBank/DDBJ databases">
        <title>Full genome of DAOMC 229536 Phialocephala scopiformis, a fungal endophyte of spruce producing the potent anti-insectan compound rugulosin.</title>
        <authorList>
            <consortium name="DOE Joint Genome Institute"/>
            <person name="Walker A.K."/>
            <person name="Frasz S.L."/>
            <person name="Seifert K.A."/>
            <person name="Miller J.D."/>
            <person name="Mondo S.J."/>
            <person name="Labutti K."/>
            <person name="Lipzen A."/>
            <person name="Dockter R."/>
            <person name="Kennedy M."/>
            <person name="Grigoriev I.V."/>
            <person name="Spatafora J.W."/>
        </authorList>
    </citation>
    <scope>NUCLEOTIDE SEQUENCE [LARGE SCALE GENOMIC DNA]</scope>
    <source>
        <strain evidence="3 4">CBS 120377</strain>
    </source>
</reference>
<name>A0A194X6J8_MOLSC</name>
<feature type="coiled-coil region" evidence="1">
    <location>
        <begin position="50"/>
        <end position="77"/>
    </location>
</feature>
<evidence type="ECO:0000256" key="1">
    <source>
        <dbReference type="SAM" id="Coils"/>
    </source>
</evidence>
<gene>
    <name evidence="3" type="ORF">LY89DRAFT_734961</name>
</gene>
<protein>
    <recommendedName>
        <fullName evidence="5">BZIP domain-containing protein</fullName>
    </recommendedName>
</protein>
<dbReference type="CDD" id="cd14688">
    <property type="entry name" value="bZIP_YAP"/>
    <property type="match status" value="1"/>
</dbReference>
<organism evidence="3 4">
    <name type="scientific">Mollisia scopiformis</name>
    <name type="common">Conifer needle endophyte fungus</name>
    <name type="synonym">Phialocephala scopiformis</name>
    <dbReference type="NCBI Taxonomy" id="149040"/>
    <lineage>
        <taxon>Eukaryota</taxon>
        <taxon>Fungi</taxon>
        <taxon>Dikarya</taxon>
        <taxon>Ascomycota</taxon>
        <taxon>Pezizomycotina</taxon>
        <taxon>Leotiomycetes</taxon>
        <taxon>Helotiales</taxon>
        <taxon>Mollisiaceae</taxon>
        <taxon>Mollisia</taxon>
    </lineage>
</organism>
<dbReference type="InParanoid" id="A0A194X6J8"/>
<dbReference type="PANTHER" id="PTHR40618">
    <property type="entry name" value="B-ZIP TRANSCRIPTION FACTOR (EUROFUNG)-RELATED"/>
    <property type="match status" value="1"/>
</dbReference>
<evidence type="ECO:0008006" key="5">
    <source>
        <dbReference type="Google" id="ProtNLM"/>
    </source>
</evidence>
<dbReference type="Proteomes" id="UP000070700">
    <property type="component" value="Unassembled WGS sequence"/>
</dbReference>
<keyword evidence="1" id="KW-0175">Coiled coil</keyword>
<dbReference type="PANTHER" id="PTHR40618:SF1">
    <property type="entry name" value="B-ZIP TRANSCRIPTION FACTOR (EUROFUNG)"/>
    <property type="match status" value="1"/>
</dbReference>
<dbReference type="OrthoDB" id="3555317at2759"/>
<dbReference type="Gene3D" id="1.20.5.170">
    <property type="match status" value="1"/>
</dbReference>
<accession>A0A194X6J8</accession>
<proteinExistence type="predicted"/>
<sequence>MPENSVGTMDGQDDTTRSTNKPRGRPRKDIIDTGIELRRAKTRRAQTTFRARQRQHLNKLEQKCRRLEDVVEQMTTAVLDFSDDLDQSNNLDPNAGENLRTAMTKFVALSKTGSGDPNELQQDPRIFAKIDRRTFKQPSTEAKRAAITAMPTPPTNRPSKADLRMNHNIWNRHTESSNSASSAIPYILAGRDSFASRLYYETIALVLRSMYGELPGAIAGRMFRFKSRYCTCAKIRGILGSVFNMLLHGTFQSEDVNTDITDDKAVKALIVHQIESSGGSEHDYLSTWEVERYLKKKWRLGIDSNTVKVQASALLSINNKTSQHAAVSDGSPKLVFPTMVPGFPETSPSMWNVESLLERLKLTSVSIGEGPRWHIADIDAAVEAFLTESKEDDK</sequence>
<dbReference type="SUPFAM" id="SSF57959">
    <property type="entry name" value="Leucine zipper domain"/>
    <property type="match status" value="1"/>
</dbReference>
<evidence type="ECO:0000313" key="4">
    <source>
        <dbReference type="Proteomes" id="UP000070700"/>
    </source>
</evidence>
<dbReference type="AlphaFoldDB" id="A0A194X6J8"/>
<dbReference type="GO" id="GO:0003700">
    <property type="term" value="F:DNA-binding transcription factor activity"/>
    <property type="evidence" value="ECO:0007669"/>
    <property type="project" value="InterPro"/>
</dbReference>
<evidence type="ECO:0000313" key="3">
    <source>
        <dbReference type="EMBL" id="KUJ15811.1"/>
    </source>
</evidence>